<evidence type="ECO:0000313" key="1">
    <source>
        <dbReference type="EMBL" id="SPQ26712.1"/>
    </source>
</evidence>
<organism evidence="1 2">
    <name type="scientific">Thermothielavioides terrestris</name>
    <dbReference type="NCBI Taxonomy" id="2587410"/>
    <lineage>
        <taxon>Eukaryota</taxon>
        <taxon>Fungi</taxon>
        <taxon>Dikarya</taxon>
        <taxon>Ascomycota</taxon>
        <taxon>Pezizomycotina</taxon>
        <taxon>Sordariomycetes</taxon>
        <taxon>Sordariomycetidae</taxon>
        <taxon>Sordariales</taxon>
        <taxon>Chaetomiaceae</taxon>
        <taxon>Thermothielavioides</taxon>
    </lineage>
</organism>
<sequence>MTSVRQEHTMGCAMSASISSVWVLVDTAKVAWPMRKAQRTQIRTNHAAKGSTCHSIDLSPAIYK</sequence>
<dbReference type="AlphaFoldDB" id="A0A3S4F7E4"/>
<dbReference type="Proteomes" id="UP000289323">
    <property type="component" value="Unassembled WGS sequence"/>
</dbReference>
<gene>
    <name evidence="1" type="ORF">TT172_LOCUS9131</name>
</gene>
<evidence type="ECO:0000313" key="2">
    <source>
        <dbReference type="Proteomes" id="UP000289323"/>
    </source>
</evidence>
<dbReference type="EMBL" id="OUUZ01000018">
    <property type="protein sequence ID" value="SPQ26712.1"/>
    <property type="molecule type" value="Genomic_DNA"/>
</dbReference>
<proteinExistence type="predicted"/>
<protein>
    <submittedName>
        <fullName evidence="1">907ed58e-2bf6-4fb6-81e7-6a22c787320b</fullName>
    </submittedName>
</protein>
<accession>A0A3S4F7E4</accession>
<reference evidence="1 2" key="1">
    <citation type="submission" date="2018-04" db="EMBL/GenBank/DDBJ databases">
        <authorList>
            <person name="Huttner S."/>
            <person name="Dainat J."/>
        </authorList>
    </citation>
    <scope>NUCLEOTIDE SEQUENCE [LARGE SCALE GENOMIC DNA]</scope>
</reference>
<name>A0A3S4F7E4_9PEZI</name>